<evidence type="ECO:0000256" key="3">
    <source>
        <dbReference type="ARBA" id="ARBA00022679"/>
    </source>
</evidence>
<dbReference type="AlphaFoldDB" id="A0A2G5VJM5"/>
<feature type="domain" description="PAP-associated" evidence="6">
    <location>
        <begin position="337"/>
        <end position="395"/>
    </location>
</feature>
<evidence type="ECO:0000256" key="2">
    <source>
        <dbReference type="ARBA" id="ARBA00001946"/>
    </source>
</evidence>
<comment type="caution">
    <text evidence="8">The sequence shown here is derived from an EMBL/GenBank/DDBJ whole genome shotgun (WGS) entry which is preliminary data.</text>
</comment>
<evidence type="ECO:0000259" key="6">
    <source>
        <dbReference type="Pfam" id="PF03828"/>
    </source>
</evidence>
<reference evidence="9" key="1">
    <citation type="submission" date="2017-10" db="EMBL/GenBank/DDBJ databases">
        <title>Rapid genome shrinkage in a self-fertile nematode reveals novel sperm competition proteins.</title>
        <authorList>
            <person name="Yin D."/>
            <person name="Schwarz E.M."/>
            <person name="Thomas C.G."/>
            <person name="Felde R.L."/>
            <person name="Korf I.F."/>
            <person name="Cutter A.D."/>
            <person name="Schartner C.M."/>
            <person name="Ralston E.J."/>
            <person name="Meyer B.J."/>
            <person name="Haag E.S."/>
        </authorList>
    </citation>
    <scope>NUCLEOTIDE SEQUENCE [LARGE SCALE GENOMIC DNA]</scope>
    <source>
        <strain evidence="9">JU1422</strain>
    </source>
</reference>
<dbReference type="OrthoDB" id="2274644at2759"/>
<gene>
    <name evidence="8" type="primary">Cnig_chr_I.g2293</name>
    <name evidence="8" type="ORF">B9Z55_002293</name>
</gene>
<dbReference type="GO" id="GO:1990817">
    <property type="term" value="F:poly(A) RNA polymerase activity"/>
    <property type="evidence" value="ECO:0007669"/>
    <property type="project" value="TreeGrafter"/>
</dbReference>
<feature type="domain" description="Poly(A) RNA polymerase mitochondrial-like central palm" evidence="7">
    <location>
        <begin position="125"/>
        <end position="242"/>
    </location>
</feature>
<dbReference type="STRING" id="1611254.A0A2G5VJM5"/>
<dbReference type="GO" id="GO:0046872">
    <property type="term" value="F:metal ion binding"/>
    <property type="evidence" value="ECO:0007669"/>
    <property type="project" value="UniProtKB-KW"/>
</dbReference>
<keyword evidence="9" id="KW-1185">Reference proteome</keyword>
<dbReference type="GO" id="GO:0031123">
    <property type="term" value="P:RNA 3'-end processing"/>
    <property type="evidence" value="ECO:0007669"/>
    <property type="project" value="TreeGrafter"/>
</dbReference>
<dbReference type="SUPFAM" id="SSF81631">
    <property type="entry name" value="PAP/OAS1 substrate-binding domain"/>
    <property type="match status" value="1"/>
</dbReference>
<dbReference type="InterPro" id="IPR054708">
    <property type="entry name" value="MTPAP-like_central"/>
</dbReference>
<accession>A0A2G5VJM5</accession>
<evidence type="ECO:0000259" key="7">
    <source>
        <dbReference type="Pfam" id="PF22600"/>
    </source>
</evidence>
<dbReference type="InterPro" id="IPR043519">
    <property type="entry name" value="NT_sf"/>
</dbReference>
<keyword evidence="3" id="KW-0808">Transferase</keyword>
<evidence type="ECO:0000256" key="1">
    <source>
        <dbReference type="ARBA" id="ARBA00001936"/>
    </source>
</evidence>
<evidence type="ECO:0000313" key="8">
    <source>
        <dbReference type="EMBL" id="PIC52015.1"/>
    </source>
</evidence>
<evidence type="ECO:0000256" key="5">
    <source>
        <dbReference type="ARBA" id="ARBA00022842"/>
    </source>
</evidence>
<dbReference type="Pfam" id="PF03828">
    <property type="entry name" value="PAP_assoc"/>
    <property type="match status" value="1"/>
</dbReference>
<dbReference type="InterPro" id="IPR002058">
    <property type="entry name" value="PAP_assoc"/>
</dbReference>
<evidence type="ECO:0000256" key="4">
    <source>
        <dbReference type="ARBA" id="ARBA00022723"/>
    </source>
</evidence>
<dbReference type="PANTHER" id="PTHR12271">
    <property type="entry name" value="POLY A POLYMERASE CID PAP -RELATED"/>
    <property type="match status" value="1"/>
</dbReference>
<organism evidence="8 9">
    <name type="scientific">Caenorhabditis nigoni</name>
    <dbReference type="NCBI Taxonomy" id="1611254"/>
    <lineage>
        <taxon>Eukaryota</taxon>
        <taxon>Metazoa</taxon>
        <taxon>Ecdysozoa</taxon>
        <taxon>Nematoda</taxon>
        <taxon>Chromadorea</taxon>
        <taxon>Rhabditida</taxon>
        <taxon>Rhabditina</taxon>
        <taxon>Rhabditomorpha</taxon>
        <taxon>Rhabditoidea</taxon>
        <taxon>Rhabditidae</taxon>
        <taxon>Peloderinae</taxon>
        <taxon>Caenorhabditis</taxon>
    </lineage>
</organism>
<dbReference type="Pfam" id="PF22600">
    <property type="entry name" value="MTPAP-like_central"/>
    <property type="match status" value="1"/>
</dbReference>
<evidence type="ECO:0000313" key="9">
    <source>
        <dbReference type="Proteomes" id="UP000230233"/>
    </source>
</evidence>
<keyword evidence="5" id="KW-0460">Magnesium</keyword>
<dbReference type="Gene3D" id="3.30.460.10">
    <property type="entry name" value="Beta Polymerase, domain 2"/>
    <property type="match status" value="1"/>
</dbReference>
<dbReference type="EMBL" id="PDUG01000001">
    <property type="protein sequence ID" value="PIC52015.1"/>
    <property type="molecule type" value="Genomic_DNA"/>
</dbReference>
<dbReference type="Gene3D" id="1.10.1410.10">
    <property type="match status" value="1"/>
</dbReference>
<keyword evidence="4" id="KW-0479">Metal-binding</keyword>
<sequence length="519" mass="59661">MAPLSFRIFDRYTSHYLPLAEHLHFGPCGSYGDSANSSPILTKMAPLSYSAIVTKNRVAEVSTSAPEAPKCSLKISSSKVKLNIKHKRGPANSCGIDFDKAYVEHKISQEIESFGNTDHRVELEEAAKCFKAAIHYCFPDAKCLMTGSLAAGVDIHTSDLDFSVKIPSMTQGSTFSKLKEIENRLQIVSYIIKNEPVFRNVKVQRANVPVLQMKHCKTGVSIDVTIDNDTSKRNTQLLRWYAKIDKRFPLLCKAVKAWASRVGVEGSSKGRLNSFSICLMLINYLQAGVTPAVLPSIQRFSRNFNKDFAVGDEYDDFDWREKIEKDGKFVLDANKSSLAALYLGFLRYYSEFDFKKNWISVKRGIVMEKRWDENKKRLGGLPKESLYIVVEDPFLTVPRNCAGTVRQLNTMERIQEEFDDEWRRTLKSQTIFNRDVSNWRRRMVDSGKARDRQIHEWEKELKALEEEEDDDSGWGTSSDCSTWDSEFTRLAPEEYWEERYTFYGSSKPWPEIINYYLPW</sequence>
<dbReference type="Proteomes" id="UP000230233">
    <property type="component" value="Chromosome I"/>
</dbReference>
<dbReference type="SUPFAM" id="SSF81301">
    <property type="entry name" value="Nucleotidyltransferase"/>
    <property type="match status" value="1"/>
</dbReference>
<comment type="cofactor">
    <cofactor evidence="1">
        <name>Mn(2+)</name>
        <dbReference type="ChEBI" id="CHEBI:29035"/>
    </cofactor>
</comment>
<protein>
    <submittedName>
        <fullName evidence="8">Uncharacterized protein</fullName>
    </submittedName>
</protein>
<proteinExistence type="predicted"/>
<dbReference type="CDD" id="cd05402">
    <property type="entry name" value="NT_PAP_TUTase"/>
    <property type="match status" value="1"/>
</dbReference>
<comment type="cofactor">
    <cofactor evidence="2">
        <name>Mg(2+)</name>
        <dbReference type="ChEBI" id="CHEBI:18420"/>
    </cofactor>
</comment>
<dbReference type="PANTHER" id="PTHR12271:SF129">
    <property type="entry name" value="PAP-ASSOCIATED DOMAIN-CONTAINING PROTEIN"/>
    <property type="match status" value="1"/>
</dbReference>
<name>A0A2G5VJM5_9PELO</name>